<evidence type="ECO:0000313" key="2">
    <source>
        <dbReference type="Proteomes" id="UP000279284"/>
    </source>
</evidence>
<organism evidence="1 2">
    <name type="scientific">Neisseria canis</name>
    <dbReference type="NCBI Taxonomy" id="493"/>
    <lineage>
        <taxon>Bacteria</taxon>
        <taxon>Pseudomonadati</taxon>
        <taxon>Pseudomonadota</taxon>
        <taxon>Betaproteobacteria</taxon>
        <taxon>Neisseriales</taxon>
        <taxon>Neisseriaceae</taxon>
        <taxon>Neisseria</taxon>
    </lineage>
</organism>
<sequence length="209" mass="24220">MMENNNIVVAIHSKQNQAGNQHQIQIQNEAELTRMLLDILAKPTTKDIESLNPLTPKKYRDVFTKLGEMSADEKAKLYPQIAKSKAISVLYHMQTIQQILEEDELLKKKHQKQLDEARWLVRNGASNACIRETCTRVSELEIKKIRYDTGCPVKVGRNRALPEEVKLDVINFWKAVVKVELNQYNRLRQLQEAFPNYDLSMLYPATLEK</sequence>
<dbReference type="RefSeq" id="WP_126326722.1">
    <property type="nucleotide sequence ID" value="NZ_CAUJPY010000007.1"/>
</dbReference>
<dbReference type="STRING" id="493.BWD07_02750"/>
<dbReference type="KEGG" id="nci:NCTC10296_01825"/>
<evidence type="ECO:0000313" key="1">
    <source>
        <dbReference type="EMBL" id="VEF02502.1"/>
    </source>
</evidence>
<dbReference type="EMBL" id="LR134313">
    <property type="protein sequence ID" value="VEF02502.1"/>
    <property type="molecule type" value="Genomic_DNA"/>
</dbReference>
<accession>A0A1X3CZF7</accession>
<protein>
    <submittedName>
        <fullName evidence="1">Protein of uncharacterized function (DUF2857)</fullName>
    </submittedName>
</protein>
<proteinExistence type="predicted"/>
<gene>
    <name evidence="1" type="ORF">NCTC10296_01825</name>
</gene>
<dbReference type="AlphaFoldDB" id="A0A1X3CZF7"/>
<dbReference type="Proteomes" id="UP000279284">
    <property type="component" value="Chromosome"/>
</dbReference>
<name>A0A1X3CZF7_9NEIS</name>
<reference evidence="1 2" key="1">
    <citation type="submission" date="2018-12" db="EMBL/GenBank/DDBJ databases">
        <authorList>
            <consortium name="Pathogen Informatics"/>
        </authorList>
    </citation>
    <scope>NUCLEOTIDE SEQUENCE [LARGE SCALE GENOMIC DNA]</scope>
    <source>
        <strain evidence="1 2">NCTC10296</strain>
    </source>
</reference>
<keyword evidence="2" id="KW-1185">Reference proteome</keyword>